<gene>
    <name evidence="1" type="ORF">Fcan01_16360</name>
</gene>
<comment type="caution">
    <text evidence="1">The sequence shown here is derived from an EMBL/GenBank/DDBJ whole genome shotgun (WGS) entry which is preliminary data.</text>
</comment>
<protein>
    <submittedName>
        <fullName evidence="1">Uncharacterized protein</fullName>
    </submittedName>
</protein>
<organism evidence="1 2">
    <name type="scientific">Folsomia candida</name>
    <name type="common">Springtail</name>
    <dbReference type="NCBI Taxonomy" id="158441"/>
    <lineage>
        <taxon>Eukaryota</taxon>
        <taxon>Metazoa</taxon>
        <taxon>Ecdysozoa</taxon>
        <taxon>Arthropoda</taxon>
        <taxon>Hexapoda</taxon>
        <taxon>Collembola</taxon>
        <taxon>Entomobryomorpha</taxon>
        <taxon>Isotomoidea</taxon>
        <taxon>Isotomidae</taxon>
        <taxon>Proisotominae</taxon>
        <taxon>Folsomia</taxon>
    </lineage>
</organism>
<reference evidence="1 2" key="1">
    <citation type="submission" date="2015-12" db="EMBL/GenBank/DDBJ databases">
        <title>The genome of Folsomia candida.</title>
        <authorList>
            <person name="Faddeeva A."/>
            <person name="Derks M.F."/>
            <person name="Anvar Y."/>
            <person name="Smit S."/>
            <person name="Van Straalen N."/>
            <person name="Roelofs D."/>
        </authorList>
    </citation>
    <scope>NUCLEOTIDE SEQUENCE [LARGE SCALE GENOMIC DNA]</scope>
    <source>
        <strain evidence="1 2">VU population</strain>
        <tissue evidence="1">Whole body</tissue>
    </source>
</reference>
<sequence length="142" mass="15757">MYFFTLSMRRWFHVGLLAVGAFMWTMVNSFTIDLSTDCVLSGCESSSLRCGVDRNIPSCNLTSAGCYCPNEFQCTTNLDCYQYNGSKLIRRGTECGRLNLLIRSCCWKRCEGDAFGYCRCKSSGLLGCVGGTYGVEVVDDTC</sequence>
<dbReference type="Proteomes" id="UP000198287">
    <property type="component" value="Unassembled WGS sequence"/>
</dbReference>
<name>A0A226DTT1_FOLCA</name>
<keyword evidence="2" id="KW-1185">Reference proteome</keyword>
<proteinExistence type="predicted"/>
<dbReference type="EMBL" id="LNIX01000011">
    <property type="protein sequence ID" value="OXA48905.1"/>
    <property type="molecule type" value="Genomic_DNA"/>
</dbReference>
<evidence type="ECO:0000313" key="2">
    <source>
        <dbReference type="Proteomes" id="UP000198287"/>
    </source>
</evidence>
<accession>A0A226DTT1</accession>
<evidence type="ECO:0000313" key="1">
    <source>
        <dbReference type="EMBL" id="OXA48905.1"/>
    </source>
</evidence>
<dbReference type="AlphaFoldDB" id="A0A226DTT1"/>